<feature type="chain" id="PRO_5043718378" description="Salivary secreted peptide" evidence="1">
    <location>
        <begin position="24"/>
        <end position="112"/>
    </location>
</feature>
<evidence type="ECO:0000313" key="2">
    <source>
        <dbReference type="EMBL" id="CAK1604619.1"/>
    </source>
</evidence>
<keyword evidence="3" id="KW-1185">Reference proteome</keyword>
<dbReference type="Proteomes" id="UP001314205">
    <property type="component" value="Unassembled WGS sequence"/>
</dbReference>
<dbReference type="Pfam" id="PF15868">
    <property type="entry name" value="MBF2"/>
    <property type="match status" value="1"/>
</dbReference>
<name>A0AAV1MBM4_9NEOP</name>
<reference evidence="2 3" key="1">
    <citation type="submission" date="2023-11" db="EMBL/GenBank/DDBJ databases">
        <authorList>
            <person name="Hedman E."/>
            <person name="Englund M."/>
            <person name="Stromberg M."/>
            <person name="Nyberg Akerstrom W."/>
            <person name="Nylinder S."/>
            <person name="Jareborg N."/>
            <person name="Kallberg Y."/>
            <person name="Kronander E."/>
        </authorList>
    </citation>
    <scope>NUCLEOTIDE SEQUENCE [LARGE SCALE GENOMIC DNA]</scope>
</reference>
<dbReference type="EMBL" id="CAVLGL010000159">
    <property type="protein sequence ID" value="CAK1604619.1"/>
    <property type="molecule type" value="Genomic_DNA"/>
</dbReference>
<accession>A0AAV1MBM4</accession>
<protein>
    <recommendedName>
        <fullName evidence="4">Salivary secreted peptide</fullName>
    </recommendedName>
</protein>
<gene>
    <name evidence="2" type="ORF">PARMNEM_LOCUS22813</name>
</gene>
<evidence type="ECO:0008006" key="4">
    <source>
        <dbReference type="Google" id="ProtNLM"/>
    </source>
</evidence>
<keyword evidence="1" id="KW-0732">Signal</keyword>
<evidence type="ECO:0000256" key="1">
    <source>
        <dbReference type="SAM" id="SignalP"/>
    </source>
</evidence>
<proteinExistence type="predicted"/>
<evidence type="ECO:0000313" key="3">
    <source>
        <dbReference type="Proteomes" id="UP001314205"/>
    </source>
</evidence>
<comment type="caution">
    <text evidence="2">The sequence shown here is derived from an EMBL/GenBank/DDBJ whole genome shotgun (WGS) entry which is preliminary data.</text>
</comment>
<feature type="signal peptide" evidence="1">
    <location>
        <begin position="1"/>
        <end position="23"/>
    </location>
</feature>
<dbReference type="AlphaFoldDB" id="A0AAV1MBM4"/>
<sequence>MPLFKVTLLIFAIIFICISNCDHLNVGTSVNSMLAYVEEVKLSAIPLKIRTKNVFYNNGTHPKVIKGITAVDYLDSKAKATVTAGGVGSTFANIKLKSERGNGLSYQVQIFV</sequence>
<organism evidence="2 3">
    <name type="scientific">Parnassius mnemosyne</name>
    <name type="common">clouded apollo</name>
    <dbReference type="NCBI Taxonomy" id="213953"/>
    <lineage>
        <taxon>Eukaryota</taxon>
        <taxon>Metazoa</taxon>
        <taxon>Ecdysozoa</taxon>
        <taxon>Arthropoda</taxon>
        <taxon>Hexapoda</taxon>
        <taxon>Insecta</taxon>
        <taxon>Pterygota</taxon>
        <taxon>Neoptera</taxon>
        <taxon>Endopterygota</taxon>
        <taxon>Lepidoptera</taxon>
        <taxon>Glossata</taxon>
        <taxon>Ditrysia</taxon>
        <taxon>Papilionoidea</taxon>
        <taxon>Papilionidae</taxon>
        <taxon>Parnassiinae</taxon>
        <taxon>Parnassini</taxon>
        <taxon>Parnassius</taxon>
        <taxon>Driopa</taxon>
    </lineage>
</organism>
<dbReference type="InterPro" id="IPR031734">
    <property type="entry name" value="MBF2"/>
</dbReference>